<dbReference type="GO" id="GO:0004601">
    <property type="term" value="F:peroxidase activity"/>
    <property type="evidence" value="ECO:0007669"/>
    <property type="project" value="UniProtKB-KW"/>
</dbReference>
<evidence type="ECO:0000313" key="11">
    <source>
        <dbReference type="Proteomes" id="UP001353858"/>
    </source>
</evidence>
<accession>A0AAN7NXB0</accession>
<gene>
    <name evidence="10" type="ORF">RN001_014305</name>
</gene>
<name>A0AAN7NXB0_9COLE</name>
<keyword evidence="7 8" id="KW-0408">Iron</keyword>
<dbReference type="Proteomes" id="UP001353858">
    <property type="component" value="Unassembled WGS sequence"/>
</dbReference>
<keyword evidence="8" id="KW-0479">Metal-binding</keyword>
<dbReference type="GO" id="GO:0022412">
    <property type="term" value="P:cellular process involved in reproduction in multicellular organism"/>
    <property type="evidence" value="ECO:0007669"/>
    <property type="project" value="UniProtKB-ARBA"/>
</dbReference>
<keyword evidence="5" id="KW-0732">Signal</keyword>
<evidence type="ECO:0008006" key="12">
    <source>
        <dbReference type="Google" id="ProtNLM"/>
    </source>
</evidence>
<evidence type="ECO:0000256" key="6">
    <source>
        <dbReference type="ARBA" id="ARBA00023002"/>
    </source>
</evidence>
<evidence type="ECO:0000256" key="8">
    <source>
        <dbReference type="PIRSR" id="PIRSR619791-2"/>
    </source>
</evidence>
<dbReference type="GO" id="GO:0005576">
    <property type="term" value="C:extracellular region"/>
    <property type="evidence" value="ECO:0007669"/>
    <property type="project" value="UniProtKB-SubCell"/>
</dbReference>
<dbReference type="Pfam" id="PF03098">
    <property type="entry name" value="An_peroxidase"/>
    <property type="match status" value="1"/>
</dbReference>
<evidence type="ECO:0000256" key="1">
    <source>
        <dbReference type="ARBA" id="ARBA00004613"/>
    </source>
</evidence>
<evidence type="ECO:0000256" key="9">
    <source>
        <dbReference type="SAM" id="MobiDB-lite"/>
    </source>
</evidence>
<evidence type="ECO:0000256" key="2">
    <source>
        <dbReference type="ARBA" id="ARBA00022525"/>
    </source>
</evidence>
<keyword evidence="6" id="KW-0560">Oxidoreductase</keyword>
<evidence type="ECO:0000256" key="5">
    <source>
        <dbReference type="ARBA" id="ARBA00022729"/>
    </source>
</evidence>
<dbReference type="GO" id="GO:0046872">
    <property type="term" value="F:metal ion binding"/>
    <property type="evidence" value="ECO:0007669"/>
    <property type="project" value="UniProtKB-KW"/>
</dbReference>
<dbReference type="GO" id="GO:0006979">
    <property type="term" value="P:response to oxidative stress"/>
    <property type="evidence" value="ECO:0007669"/>
    <property type="project" value="InterPro"/>
</dbReference>
<dbReference type="PANTHER" id="PTHR11475">
    <property type="entry name" value="OXIDASE/PEROXIDASE"/>
    <property type="match status" value="1"/>
</dbReference>
<dbReference type="InterPro" id="IPR037120">
    <property type="entry name" value="Haem_peroxidase_sf_animal"/>
</dbReference>
<comment type="subcellular location">
    <subcellularLocation>
        <location evidence="1">Secreted</location>
    </subcellularLocation>
</comment>
<dbReference type="InterPro" id="IPR010255">
    <property type="entry name" value="Haem_peroxidase_sf"/>
</dbReference>
<evidence type="ECO:0000256" key="4">
    <source>
        <dbReference type="ARBA" id="ARBA00022617"/>
    </source>
</evidence>
<dbReference type="AlphaFoldDB" id="A0AAN7NXB0"/>
<keyword evidence="4 8" id="KW-0349">Heme</keyword>
<dbReference type="EMBL" id="JARPUR010000006">
    <property type="protein sequence ID" value="KAK4874945.1"/>
    <property type="molecule type" value="Genomic_DNA"/>
</dbReference>
<dbReference type="CDD" id="cd09823">
    <property type="entry name" value="peroxinectin_like"/>
    <property type="match status" value="1"/>
</dbReference>
<feature type="binding site" description="axial binding residue" evidence="8">
    <location>
        <position position="584"/>
    </location>
    <ligand>
        <name>heme b</name>
        <dbReference type="ChEBI" id="CHEBI:60344"/>
    </ligand>
    <ligandPart>
        <name>Fe</name>
        <dbReference type="ChEBI" id="CHEBI:18248"/>
    </ligandPart>
</feature>
<keyword evidence="2" id="KW-0964">Secreted</keyword>
<evidence type="ECO:0000313" key="10">
    <source>
        <dbReference type="EMBL" id="KAK4874945.1"/>
    </source>
</evidence>
<dbReference type="PRINTS" id="PR00457">
    <property type="entry name" value="ANPEROXIDASE"/>
</dbReference>
<sequence>MQSTITDCNKPTGGKSVQVTAKVLFGEYDSTHYCTQLAFTLLLMVAAFPHEHQQTQQLYNKSTNDEYKQDDQINNDTYHFDLHKIYLQTDKESFTNLHPFTENLITNISSNASESLFTNKEDFNNYKEIKHNATVGRTLDRAELKEIDDAVEYGLQQMHHLYFVKEPELYKKGLFLHEKHPAYILASFRSPRDRTLHLARYGYAALEARSKLEELRLKNFGRQAPSFESVRSRKLSNECPLQGFPRCPKGFERYRTADGTCNNLQHPWRGASMLPLQRFLPPHYNDGIQTIRKSVLGGALPSARDISTRIHRDKNREVESVTLMFMQWGQFLDHDLTSSAQARMFNRSVPRCCQNNGLGLLPKDLTHPECLPIPVSKTDWFLSQFGIRCIEFVRSAPTSRIDCDLGWREQINQVTSYIDASNVYGSDQDLADSLRVFHKGLLLYGRSRDQRPLQPPDPPKGELCRLGVVTTDCFRGGDSRTGDQPGLTAVHTIWIRYHNKLAKKLALLNSHWSDEKIYQEARRIVVAFMQHITYREFLPILLGNEVVKLFDLGLEQKGYYKEYSAKANPAVANSFSTAAFRFGHSLVQRSFIRTDTKHRLIRNNVTLHEEQKNIENIWSFGSLDRLLLGLINQPIQKRDEFITNELTNHLFQTEGVPFGMDLAAVNIQRGRDHGLPSYTAWRKPCGLIPLKNWTDFEKVMSVDTVARFRSIYAHFDDIDLFSGGLAEKPVRGGLVGPTFACIIAQQFINLRKGDRFWYENGDFESSLTPAQLQQIRRITFAHVLCRTLDEIETIQPFVFLSVDNRHNARVSCNDASVNNFDLNAWVERPQDDVDSFLREAEDYDYSEDDDNAEERKRVKKKKIKHAKRTTTTVRPIFGINSVDTRPVQVKFKNVTATIVHLNHRNKYGQPLTIIRTKPVVAKDQTPTKTSPKRPQFSTKRPLPPNKPSVDGYLFQYPMTTTTTTQPTTKYKPTYQVNVNVQFLPSSDQYPVQLPDKIMGNGYSHDKFHFNVDSSNIYDNKPSYYDGPYVTKRPQTDYYNYNQKPMYHKETVYQEVPFATSSRPYTFDANKYTTSKPVTIPSYLYLTEDDDDDYDNNKPDTDNKPYNPYYSNSPDVIFYPILSQQVQLRPSSSYKNSPLHYNNDDNDKKFIKISSIQGQKFTTAEEMKRPVYISVQQRDGDDLELEEYGDQIVNFSLLQVDITPSEVRLNDWLMYFEDEDIAPASPLFDIVNPNIDANCANELPHPMKLDNFSTPIGVY</sequence>
<dbReference type="GO" id="GO:0020037">
    <property type="term" value="F:heme binding"/>
    <property type="evidence" value="ECO:0007669"/>
    <property type="project" value="InterPro"/>
</dbReference>
<proteinExistence type="predicted"/>
<dbReference type="Gene3D" id="1.10.640.10">
    <property type="entry name" value="Haem peroxidase domain superfamily, animal type"/>
    <property type="match status" value="1"/>
</dbReference>
<evidence type="ECO:0000256" key="7">
    <source>
        <dbReference type="ARBA" id="ARBA00023004"/>
    </source>
</evidence>
<dbReference type="SUPFAM" id="SSF48113">
    <property type="entry name" value="Heme-dependent peroxidases"/>
    <property type="match status" value="1"/>
</dbReference>
<dbReference type="InterPro" id="IPR019791">
    <property type="entry name" value="Haem_peroxidase_animal"/>
</dbReference>
<comment type="caution">
    <text evidence="10">The sequence shown here is derived from an EMBL/GenBank/DDBJ whole genome shotgun (WGS) entry which is preliminary data.</text>
</comment>
<protein>
    <recommendedName>
        <fullName evidence="12">Chorion peroxidase</fullName>
    </recommendedName>
</protein>
<keyword evidence="3" id="KW-0575">Peroxidase</keyword>
<keyword evidence="11" id="KW-1185">Reference proteome</keyword>
<evidence type="ECO:0000256" key="3">
    <source>
        <dbReference type="ARBA" id="ARBA00022559"/>
    </source>
</evidence>
<organism evidence="10 11">
    <name type="scientific">Aquatica leii</name>
    <dbReference type="NCBI Taxonomy" id="1421715"/>
    <lineage>
        <taxon>Eukaryota</taxon>
        <taxon>Metazoa</taxon>
        <taxon>Ecdysozoa</taxon>
        <taxon>Arthropoda</taxon>
        <taxon>Hexapoda</taxon>
        <taxon>Insecta</taxon>
        <taxon>Pterygota</taxon>
        <taxon>Neoptera</taxon>
        <taxon>Endopterygota</taxon>
        <taxon>Coleoptera</taxon>
        <taxon>Polyphaga</taxon>
        <taxon>Elateriformia</taxon>
        <taxon>Elateroidea</taxon>
        <taxon>Lampyridae</taxon>
        <taxon>Luciolinae</taxon>
        <taxon>Aquatica</taxon>
    </lineage>
</organism>
<dbReference type="FunFam" id="1.10.640.10:FF:000003">
    <property type="entry name" value="chorion peroxidase"/>
    <property type="match status" value="1"/>
</dbReference>
<dbReference type="PROSITE" id="PS50292">
    <property type="entry name" value="PEROXIDASE_3"/>
    <property type="match status" value="1"/>
</dbReference>
<dbReference type="PANTHER" id="PTHR11475:SF109">
    <property type="entry name" value="CHORION PEROXIDASE-LIKE PROTEIN"/>
    <property type="match status" value="1"/>
</dbReference>
<reference evidence="11" key="1">
    <citation type="submission" date="2023-01" db="EMBL/GenBank/DDBJ databases">
        <title>Key to firefly adult light organ development and bioluminescence: homeobox transcription factors regulate luciferase expression and transportation to peroxisome.</title>
        <authorList>
            <person name="Fu X."/>
        </authorList>
    </citation>
    <scope>NUCLEOTIDE SEQUENCE [LARGE SCALE GENOMIC DNA]</scope>
</reference>
<feature type="region of interest" description="Disordered" evidence="9">
    <location>
        <begin position="921"/>
        <end position="949"/>
    </location>
</feature>
<feature type="region of interest" description="Disordered" evidence="9">
    <location>
        <begin position="1086"/>
        <end position="1106"/>
    </location>
</feature>